<protein>
    <submittedName>
        <fullName evidence="2">Uncharacterized protein</fullName>
    </submittedName>
</protein>
<evidence type="ECO:0000313" key="2">
    <source>
        <dbReference type="EMBL" id="GAA5083097.1"/>
    </source>
</evidence>
<dbReference type="Proteomes" id="UP001501083">
    <property type="component" value="Unassembled WGS sequence"/>
</dbReference>
<dbReference type="EMBL" id="BAABKY010000006">
    <property type="protein sequence ID" value="GAA5083097.1"/>
    <property type="molecule type" value="Genomic_DNA"/>
</dbReference>
<dbReference type="RefSeq" id="WP_158983773.1">
    <property type="nucleotide sequence ID" value="NZ_VLNU01000001.1"/>
</dbReference>
<sequence length="356" mass="38149">MTNVATLAALLALHASAPAGMPGSASATVIGPRALPPGRDCTMPIAGSLVSGVRTAAYLQVCSRVAEGHPTTLVVADVPDTRVRRTSYQLSVLRPHLLSVDGKHVRWLQMGPPSSLLSDRIELAEFDLETGRISVLDEVRLPFKGSVVGIARGDGCWLGRVRGGPDATRRTALVLVSSGRLQQIPTSDGEHALFWDAASAGFVLGRGPDQTARAVDSVGRSVPVSRGATTLLAMRKHLLDRYWSLPEARAVAIDPLGDDAEQPARLMQAAGDPRNPGEYEARGTFPRIHAVADDSSGSRMAVVTTRSVEVISSQGERRSFDISDATGWNTQIEFLKDRPVLIVLDDRRMTAINVER</sequence>
<gene>
    <name evidence="2" type="ORF">GCM10025759_35660</name>
</gene>
<reference evidence="3" key="1">
    <citation type="journal article" date="2019" name="Int. J. Syst. Evol. Microbiol.">
        <title>The Global Catalogue of Microorganisms (GCM) 10K type strain sequencing project: providing services to taxonomists for standard genome sequencing and annotation.</title>
        <authorList>
            <consortium name="The Broad Institute Genomics Platform"/>
            <consortium name="The Broad Institute Genome Sequencing Center for Infectious Disease"/>
            <person name="Wu L."/>
            <person name="Ma J."/>
        </authorList>
    </citation>
    <scope>NUCLEOTIDE SEQUENCE [LARGE SCALE GENOMIC DNA]</scope>
    <source>
        <strain evidence="3">JCM 19212</strain>
    </source>
</reference>
<comment type="caution">
    <text evidence="2">The sequence shown here is derived from an EMBL/GenBank/DDBJ whole genome shotgun (WGS) entry which is preliminary data.</text>
</comment>
<proteinExistence type="predicted"/>
<feature type="signal peptide" evidence="1">
    <location>
        <begin position="1"/>
        <end position="19"/>
    </location>
</feature>
<accession>A0ABP9LPX7</accession>
<keyword evidence="3" id="KW-1185">Reference proteome</keyword>
<feature type="chain" id="PRO_5045240889" evidence="1">
    <location>
        <begin position="20"/>
        <end position="356"/>
    </location>
</feature>
<name>A0ABP9LPX7_9GAMM</name>
<organism evidence="2 3">
    <name type="scientific">Lysobacter panacisoli</name>
    <dbReference type="NCBI Taxonomy" id="1255263"/>
    <lineage>
        <taxon>Bacteria</taxon>
        <taxon>Pseudomonadati</taxon>
        <taxon>Pseudomonadota</taxon>
        <taxon>Gammaproteobacteria</taxon>
        <taxon>Lysobacterales</taxon>
        <taxon>Lysobacteraceae</taxon>
        <taxon>Lysobacter</taxon>
    </lineage>
</organism>
<evidence type="ECO:0000313" key="3">
    <source>
        <dbReference type="Proteomes" id="UP001501083"/>
    </source>
</evidence>
<keyword evidence="1" id="KW-0732">Signal</keyword>
<evidence type="ECO:0000256" key="1">
    <source>
        <dbReference type="SAM" id="SignalP"/>
    </source>
</evidence>